<dbReference type="AlphaFoldDB" id="A0A085BER3"/>
<sequence>MRILFRTPEFDEFVENSNERLRNKILYVFDILETQTVINTKIIKKLTNTNLYELRIQTENEYRILTFSIDHENINQATTILLISGFMKKATKDYDKEIKKAIKILEKWTDQN</sequence>
<dbReference type="Pfam" id="PF05973">
    <property type="entry name" value="Gp49"/>
    <property type="match status" value="1"/>
</dbReference>
<dbReference type="Proteomes" id="UP000028623">
    <property type="component" value="Unassembled WGS sequence"/>
</dbReference>
<gene>
    <name evidence="1" type="ORF">IO89_12055</name>
</gene>
<keyword evidence="2" id="KW-1185">Reference proteome</keyword>
<dbReference type="STRING" id="421072.SAMN04488097_0293"/>
<dbReference type="EMBL" id="JPLY01000004">
    <property type="protein sequence ID" value="KFC20958.1"/>
    <property type="molecule type" value="Genomic_DNA"/>
</dbReference>
<evidence type="ECO:0000313" key="1">
    <source>
        <dbReference type="EMBL" id="KFC20958.1"/>
    </source>
</evidence>
<protein>
    <recommendedName>
        <fullName evidence="3">Addiction module toxin RelE</fullName>
    </recommendedName>
</protein>
<accession>A0A085BER3</accession>
<dbReference type="eggNOG" id="ENOG50344UB">
    <property type="taxonomic scope" value="Bacteria"/>
</dbReference>
<reference evidence="1 2" key="1">
    <citation type="submission" date="2014-07" db="EMBL/GenBank/DDBJ databases">
        <title>Epilithonimonas lactis LMG 22401 Genome.</title>
        <authorList>
            <person name="Pipes S.E."/>
            <person name="Stropko S.J."/>
        </authorList>
    </citation>
    <scope>NUCLEOTIDE SEQUENCE [LARGE SCALE GENOMIC DNA]</scope>
    <source>
        <strain evidence="1 2">LMG 24401</strain>
    </source>
</reference>
<name>A0A085BER3_9FLAO</name>
<dbReference type="RefSeq" id="WP_034976630.1">
    <property type="nucleotide sequence ID" value="NZ_FOFI01000001.1"/>
</dbReference>
<dbReference type="OrthoDB" id="1029341at2"/>
<proteinExistence type="predicted"/>
<organism evidence="1 2">
    <name type="scientific">Epilithonimonas lactis</name>
    <dbReference type="NCBI Taxonomy" id="421072"/>
    <lineage>
        <taxon>Bacteria</taxon>
        <taxon>Pseudomonadati</taxon>
        <taxon>Bacteroidota</taxon>
        <taxon>Flavobacteriia</taxon>
        <taxon>Flavobacteriales</taxon>
        <taxon>Weeksellaceae</taxon>
        <taxon>Chryseobacterium group</taxon>
        <taxon>Epilithonimonas</taxon>
    </lineage>
</organism>
<evidence type="ECO:0000313" key="2">
    <source>
        <dbReference type="Proteomes" id="UP000028623"/>
    </source>
</evidence>
<dbReference type="InterPro" id="IPR009241">
    <property type="entry name" value="HigB-like"/>
</dbReference>
<evidence type="ECO:0008006" key="3">
    <source>
        <dbReference type="Google" id="ProtNLM"/>
    </source>
</evidence>
<comment type="caution">
    <text evidence="1">The sequence shown here is derived from an EMBL/GenBank/DDBJ whole genome shotgun (WGS) entry which is preliminary data.</text>
</comment>